<name>X1IWB6_9ZZZZ</name>
<feature type="compositionally biased region" description="Basic and acidic residues" evidence="1">
    <location>
        <begin position="9"/>
        <end position="23"/>
    </location>
</feature>
<protein>
    <submittedName>
        <fullName evidence="2">Uncharacterized protein</fullName>
    </submittedName>
</protein>
<evidence type="ECO:0000256" key="1">
    <source>
        <dbReference type="SAM" id="MobiDB-lite"/>
    </source>
</evidence>
<proteinExistence type="predicted"/>
<evidence type="ECO:0000313" key="2">
    <source>
        <dbReference type="EMBL" id="GAH61843.1"/>
    </source>
</evidence>
<gene>
    <name evidence="2" type="ORF">S03H2_53505</name>
</gene>
<feature type="region of interest" description="Disordered" evidence="1">
    <location>
        <begin position="1"/>
        <end position="29"/>
    </location>
</feature>
<feature type="non-terminal residue" evidence="2">
    <location>
        <position position="1"/>
    </location>
</feature>
<accession>X1IWB6</accession>
<sequence>VKRLGAFKNDNKSYGDEGIDHAQGKTGYH</sequence>
<dbReference type="AlphaFoldDB" id="X1IWB6"/>
<dbReference type="EMBL" id="BARU01034058">
    <property type="protein sequence ID" value="GAH61843.1"/>
    <property type="molecule type" value="Genomic_DNA"/>
</dbReference>
<comment type="caution">
    <text evidence="2">The sequence shown here is derived from an EMBL/GenBank/DDBJ whole genome shotgun (WGS) entry which is preliminary data.</text>
</comment>
<organism evidence="2">
    <name type="scientific">marine sediment metagenome</name>
    <dbReference type="NCBI Taxonomy" id="412755"/>
    <lineage>
        <taxon>unclassified sequences</taxon>
        <taxon>metagenomes</taxon>
        <taxon>ecological metagenomes</taxon>
    </lineage>
</organism>
<reference evidence="2" key="1">
    <citation type="journal article" date="2014" name="Front. Microbiol.">
        <title>High frequency of phylogenetically diverse reductive dehalogenase-homologous genes in deep subseafloor sedimentary metagenomes.</title>
        <authorList>
            <person name="Kawai M."/>
            <person name="Futagami T."/>
            <person name="Toyoda A."/>
            <person name="Takaki Y."/>
            <person name="Nishi S."/>
            <person name="Hori S."/>
            <person name="Arai W."/>
            <person name="Tsubouchi T."/>
            <person name="Morono Y."/>
            <person name="Uchiyama I."/>
            <person name="Ito T."/>
            <person name="Fujiyama A."/>
            <person name="Inagaki F."/>
            <person name="Takami H."/>
        </authorList>
    </citation>
    <scope>NUCLEOTIDE SEQUENCE</scope>
    <source>
        <strain evidence="2">Expedition CK06-06</strain>
    </source>
</reference>